<evidence type="ECO:0000256" key="4">
    <source>
        <dbReference type="ARBA" id="ARBA00022989"/>
    </source>
</evidence>
<dbReference type="Gene3D" id="1.20.1250.20">
    <property type="entry name" value="MFS general substrate transporter like domains"/>
    <property type="match status" value="2"/>
</dbReference>
<evidence type="ECO:0000256" key="3">
    <source>
        <dbReference type="ARBA" id="ARBA00022692"/>
    </source>
</evidence>
<dbReference type="Pfam" id="PF07690">
    <property type="entry name" value="MFS_1"/>
    <property type="match status" value="1"/>
</dbReference>
<evidence type="ECO:0000259" key="7">
    <source>
        <dbReference type="PROSITE" id="PS50850"/>
    </source>
</evidence>
<feature type="transmembrane region" description="Helical" evidence="6">
    <location>
        <begin position="23"/>
        <end position="40"/>
    </location>
</feature>
<dbReference type="InterPro" id="IPR020846">
    <property type="entry name" value="MFS_dom"/>
</dbReference>
<evidence type="ECO:0000256" key="2">
    <source>
        <dbReference type="ARBA" id="ARBA00022475"/>
    </source>
</evidence>
<keyword evidence="4 6" id="KW-1133">Transmembrane helix</keyword>
<protein>
    <submittedName>
        <fullName evidence="8">Sugar phosphate permease</fullName>
    </submittedName>
</protein>
<dbReference type="PANTHER" id="PTHR11662">
    <property type="entry name" value="SOLUTE CARRIER FAMILY 17"/>
    <property type="match status" value="1"/>
</dbReference>
<dbReference type="GO" id="GO:0022857">
    <property type="term" value="F:transmembrane transporter activity"/>
    <property type="evidence" value="ECO:0007669"/>
    <property type="project" value="InterPro"/>
</dbReference>
<dbReference type="InterPro" id="IPR000849">
    <property type="entry name" value="Sugar_P_transporter"/>
</dbReference>
<evidence type="ECO:0000313" key="8">
    <source>
        <dbReference type="EMBL" id="SHH82143.1"/>
    </source>
</evidence>
<keyword evidence="2" id="KW-1003">Cell membrane</keyword>
<organism evidence="8 9">
    <name type="scientific">Bradyrhizobium erythrophlei</name>
    <dbReference type="NCBI Taxonomy" id="1437360"/>
    <lineage>
        <taxon>Bacteria</taxon>
        <taxon>Pseudomonadati</taxon>
        <taxon>Pseudomonadota</taxon>
        <taxon>Alphaproteobacteria</taxon>
        <taxon>Hyphomicrobiales</taxon>
        <taxon>Nitrobacteraceae</taxon>
        <taxon>Bradyrhizobium</taxon>
    </lineage>
</organism>
<feature type="transmembrane region" description="Helical" evidence="6">
    <location>
        <begin position="181"/>
        <end position="201"/>
    </location>
</feature>
<feature type="transmembrane region" description="Helical" evidence="6">
    <location>
        <begin position="250"/>
        <end position="268"/>
    </location>
</feature>
<feature type="transmembrane region" description="Helical" evidence="6">
    <location>
        <begin position="382"/>
        <end position="404"/>
    </location>
</feature>
<dbReference type="CDD" id="cd17319">
    <property type="entry name" value="MFS_ExuT_GudP_like"/>
    <property type="match status" value="1"/>
</dbReference>
<dbReference type="EMBL" id="LT670817">
    <property type="protein sequence ID" value="SHH82143.1"/>
    <property type="molecule type" value="Genomic_DNA"/>
</dbReference>
<reference evidence="8 9" key="1">
    <citation type="submission" date="2016-11" db="EMBL/GenBank/DDBJ databases">
        <authorList>
            <person name="Jaros S."/>
            <person name="Januszkiewicz K."/>
            <person name="Wedrychowicz H."/>
        </authorList>
    </citation>
    <scope>NUCLEOTIDE SEQUENCE [LARGE SCALE GENOMIC DNA]</scope>
    <source>
        <strain evidence="8 9">GAS138</strain>
    </source>
</reference>
<proteinExistence type="predicted"/>
<dbReference type="InterPro" id="IPR036259">
    <property type="entry name" value="MFS_trans_sf"/>
</dbReference>
<feature type="transmembrane region" description="Helical" evidence="6">
    <location>
        <begin position="157"/>
        <end position="175"/>
    </location>
</feature>
<dbReference type="SUPFAM" id="SSF103473">
    <property type="entry name" value="MFS general substrate transporter"/>
    <property type="match status" value="1"/>
</dbReference>
<evidence type="ECO:0000256" key="1">
    <source>
        <dbReference type="ARBA" id="ARBA00004651"/>
    </source>
</evidence>
<dbReference type="RefSeq" id="WP_172842707.1">
    <property type="nucleotide sequence ID" value="NZ_LT670817.1"/>
</dbReference>
<dbReference type="InterPro" id="IPR011701">
    <property type="entry name" value="MFS"/>
</dbReference>
<dbReference type="Proteomes" id="UP000189796">
    <property type="component" value="Chromosome I"/>
</dbReference>
<feature type="transmembrane region" description="Helical" evidence="6">
    <location>
        <begin position="93"/>
        <end position="112"/>
    </location>
</feature>
<feature type="transmembrane region" description="Helical" evidence="6">
    <location>
        <begin position="320"/>
        <end position="340"/>
    </location>
</feature>
<evidence type="ECO:0000313" key="9">
    <source>
        <dbReference type="Proteomes" id="UP000189796"/>
    </source>
</evidence>
<dbReference type="AlphaFoldDB" id="A0A1M5W4L5"/>
<dbReference type="InterPro" id="IPR050382">
    <property type="entry name" value="MFS_Na/Anion_cotransporter"/>
</dbReference>
<feature type="transmembrane region" description="Helical" evidence="6">
    <location>
        <begin position="63"/>
        <end position="81"/>
    </location>
</feature>
<feature type="transmembrane region" description="Helical" evidence="6">
    <location>
        <begin position="288"/>
        <end position="308"/>
    </location>
</feature>
<name>A0A1M5W4L5_9BRAD</name>
<feature type="transmembrane region" description="Helical" evidence="6">
    <location>
        <begin position="410"/>
        <end position="432"/>
    </location>
</feature>
<evidence type="ECO:0000256" key="5">
    <source>
        <dbReference type="ARBA" id="ARBA00023136"/>
    </source>
</evidence>
<accession>A0A1M5W4L5</accession>
<sequence>MPADITAATSPAGTLARAKRTHVRWYVLLLISLMYMITYMDRSNISIAAPAIAKEFGFSKTEIALVFSAFAWAYAAGQVPGGWLADYFGPKRVLLAIVPFWSLMTAATAWASGAASLFVVRFAFGLGEAGAFPTASRAMQLWFPKSERGFVQGMTHCFSRLAIAITPLIAVIIMNAWGWRWIFYSFALIGLVWSLVFLLFYRNRPEDEARVNAEELAHIRGTLPNGEMNRTATLLRSEVPWRTIFSSPNMWFIAAAYGCFFYGSYFYVSWFPTYLLEFRHLSLSSVGYLAPLPLISAMVGDLTGGLLTDHILRKTGNLRLARRIVAAPGLLLSAILLIPAGTTDSAITAILCLTASNFFLELVLGPAWAVPMDVGGTSSGTVTAVMNMVGAVGASISPLVFGFLVERGSWVAPFYVTAGVLASGSLIWIFLIDPEKSVVESSRLNPTR</sequence>
<evidence type="ECO:0000256" key="6">
    <source>
        <dbReference type="SAM" id="Phobius"/>
    </source>
</evidence>
<feature type="transmembrane region" description="Helical" evidence="6">
    <location>
        <begin position="118"/>
        <end position="136"/>
    </location>
</feature>
<dbReference type="GO" id="GO:0005886">
    <property type="term" value="C:plasma membrane"/>
    <property type="evidence" value="ECO:0007669"/>
    <property type="project" value="UniProtKB-SubCell"/>
</dbReference>
<dbReference type="PROSITE" id="PS50850">
    <property type="entry name" value="MFS"/>
    <property type="match status" value="1"/>
</dbReference>
<dbReference type="PANTHER" id="PTHR11662:SF399">
    <property type="entry name" value="FI19708P1-RELATED"/>
    <property type="match status" value="1"/>
</dbReference>
<feature type="domain" description="Major facilitator superfamily (MFS) profile" evidence="7">
    <location>
        <begin position="27"/>
        <end position="436"/>
    </location>
</feature>
<dbReference type="PIRSF" id="PIRSF002808">
    <property type="entry name" value="Hexose_phosphate_transp"/>
    <property type="match status" value="1"/>
</dbReference>
<gene>
    <name evidence="8" type="ORF">SAMN05443248_6335</name>
</gene>
<keyword evidence="5 6" id="KW-0472">Membrane</keyword>
<keyword evidence="3 6" id="KW-0812">Transmembrane</keyword>
<comment type="subcellular location">
    <subcellularLocation>
        <location evidence="1">Cell membrane</location>
        <topology evidence="1">Multi-pass membrane protein</topology>
    </subcellularLocation>
</comment>